<gene>
    <name evidence="1" type="ORF">H5410_018940</name>
</gene>
<reference evidence="1 2" key="1">
    <citation type="submission" date="2020-09" db="EMBL/GenBank/DDBJ databases">
        <title>De no assembly of potato wild relative species, Solanum commersonii.</title>
        <authorList>
            <person name="Cho K."/>
        </authorList>
    </citation>
    <scope>NUCLEOTIDE SEQUENCE [LARGE SCALE GENOMIC DNA]</scope>
    <source>
        <strain evidence="1">LZ3.2</strain>
        <tissue evidence="1">Leaf</tissue>
    </source>
</reference>
<protein>
    <submittedName>
        <fullName evidence="1">Uncharacterized protein</fullName>
    </submittedName>
</protein>
<name>A0A9J6A4J2_SOLCO</name>
<evidence type="ECO:0000313" key="2">
    <source>
        <dbReference type="Proteomes" id="UP000824120"/>
    </source>
</evidence>
<sequence length="100" mass="11335">MFCIRNGLIAVVKIIPHLPSHTPPSFTRTAKFININSLLPEFIPSCSDPSFITVLNAAMASTWNEIRKHVILDVISGHRNRIFNYSNVLKLNVQILDMYV</sequence>
<dbReference type="Proteomes" id="UP000824120">
    <property type="component" value="Chromosome 3"/>
</dbReference>
<organism evidence="1 2">
    <name type="scientific">Solanum commersonii</name>
    <name type="common">Commerson's wild potato</name>
    <name type="synonym">Commerson's nightshade</name>
    <dbReference type="NCBI Taxonomy" id="4109"/>
    <lineage>
        <taxon>Eukaryota</taxon>
        <taxon>Viridiplantae</taxon>
        <taxon>Streptophyta</taxon>
        <taxon>Embryophyta</taxon>
        <taxon>Tracheophyta</taxon>
        <taxon>Spermatophyta</taxon>
        <taxon>Magnoliopsida</taxon>
        <taxon>eudicotyledons</taxon>
        <taxon>Gunneridae</taxon>
        <taxon>Pentapetalae</taxon>
        <taxon>asterids</taxon>
        <taxon>lamiids</taxon>
        <taxon>Solanales</taxon>
        <taxon>Solanaceae</taxon>
        <taxon>Solanoideae</taxon>
        <taxon>Solaneae</taxon>
        <taxon>Solanum</taxon>
    </lineage>
</organism>
<proteinExistence type="predicted"/>
<dbReference type="EMBL" id="JACXVP010000003">
    <property type="protein sequence ID" value="KAG5619116.1"/>
    <property type="molecule type" value="Genomic_DNA"/>
</dbReference>
<comment type="caution">
    <text evidence="1">The sequence shown here is derived from an EMBL/GenBank/DDBJ whole genome shotgun (WGS) entry which is preliminary data.</text>
</comment>
<keyword evidence="2" id="KW-1185">Reference proteome</keyword>
<evidence type="ECO:0000313" key="1">
    <source>
        <dbReference type="EMBL" id="KAG5619116.1"/>
    </source>
</evidence>
<accession>A0A9J6A4J2</accession>
<dbReference type="AlphaFoldDB" id="A0A9J6A4J2"/>